<accession>A0A2T4UMZ9</accession>
<name>A0A2T4UMZ9_9ACTN</name>
<dbReference type="Pfam" id="PF05235">
    <property type="entry name" value="CHAD"/>
    <property type="match status" value="1"/>
</dbReference>
<dbReference type="PANTHER" id="PTHR39339">
    <property type="entry name" value="SLR1444 PROTEIN"/>
    <property type="match status" value="1"/>
</dbReference>
<dbReference type="AlphaFoldDB" id="A0A2T4UMZ9"/>
<feature type="compositionally biased region" description="Basic and acidic residues" evidence="1">
    <location>
        <begin position="194"/>
        <end position="204"/>
    </location>
</feature>
<dbReference type="InterPro" id="IPR007899">
    <property type="entry name" value="CHAD_dom"/>
</dbReference>
<dbReference type="EMBL" id="PYYB01000001">
    <property type="protein sequence ID" value="PTL60598.1"/>
    <property type="molecule type" value="Genomic_DNA"/>
</dbReference>
<protein>
    <recommendedName>
        <fullName evidence="2">CHAD domain-containing protein</fullName>
    </recommendedName>
</protein>
<evidence type="ECO:0000313" key="3">
    <source>
        <dbReference type="EMBL" id="PTL60598.1"/>
    </source>
</evidence>
<proteinExistence type="predicted"/>
<dbReference type="Gene3D" id="1.40.20.10">
    <property type="entry name" value="CHAD domain"/>
    <property type="match status" value="1"/>
</dbReference>
<comment type="caution">
    <text evidence="3">The sequence shown here is derived from an EMBL/GenBank/DDBJ whole genome shotgun (WGS) entry which is preliminary data.</text>
</comment>
<dbReference type="InterPro" id="IPR038186">
    <property type="entry name" value="CHAD_dom_sf"/>
</dbReference>
<organism evidence="3 4">
    <name type="scientific">Paraconexibacter algicola</name>
    <dbReference type="NCBI Taxonomy" id="2133960"/>
    <lineage>
        <taxon>Bacteria</taxon>
        <taxon>Bacillati</taxon>
        <taxon>Actinomycetota</taxon>
        <taxon>Thermoleophilia</taxon>
        <taxon>Solirubrobacterales</taxon>
        <taxon>Paraconexibacteraceae</taxon>
        <taxon>Paraconexibacter</taxon>
    </lineage>
</organism>
<evidence type="ECO:0000259" key="2">
    <source>
        <dbReference type="Pfam" id="PF05235"/>
    </source>
</evidence>
<keyword evidence="4" id="KW-1185">Reference proteome</keyword>
<sequence length="204" mass="22714">MKARKVAGLDPDGTLADNVARIVLTRLDELCAFMPRAEDPEEVEALHDMRIAAKRLRYILELHHGNFGPYAADAAKRAKQLQSVIGEIHDCDVTIPRVEELLDEARRADVAAIRARAAGQDDIEPALAAATPHAEAYQGLEAMRSYLQARRELLFEGFLRTWLELQREGFRPRLEFALGERPATITPSSQDGNVAREEPHLPSG</sequence>
<feature type="domain" description="CHAD" evidence="2">
    <location>
        <begin position="15"/>
        <end position="95"/>
    </location>
</feature>
<feature type="region of interest" description="Disordered" evidence="1">
    <location>
        <begin position="180"/>
        <end position="204"/>
    </location>
</feature>
<evidence type="ECO:0000313" key="4">
    <source>
        <dbReference type="Proteomes" id="UP000240739"/>
    </source>
</evidence>
<dbReference type="OrthoDB" id="9777271at2"/>
<gene>
    <name evidence="3" type="ORF">C7Y72_13600</name>
</gene>
<evidence type="ECO:0000256" key="1">
    <source>
        <dbReference type="SAM" id="MobiDB-lite"/>
    </source>
</evidence>
<reference evidence="3 4" key="1">
    <citation type="submission" date="2018-03" db="EMBL/GenBank/DDBJ databases">
        <title>Aquarubrobacter algicola gen. nov., sp. nov., a novel actinobacterium isolated from shallow eutrophic lake during the end of cyanobacterial harmful algal blooms.</title>
        <authorList>
            <person name="Chun S.J."/>
        </authorList>
    </citation>
    <scope>NUCLEOTIDE SEQUENCE [LARGE SCALE GENOMIC DNA]</scope>
    <source>
        <strain evidence="3 4">Seoho-28</strain>
    </source>
</reference>
<dbReference type="Proteomes" id="UP000240739">
    <property type="component" value="Unassembled WGS sequence"/>
</dbReference>
<dbReference type="PANTHER" id="PTHR39339:SF1">
    <property type="entry name" value="CHAD DOMAIN-CONTAINING PROTEIN"/>
    <property type="match status" value="1"/>
</dbReference>
<dbReference type="RefSeq" id="WP_107569380.1">
    <property type="nucleotide sequence ID" value="NZ_PYYB01000001.1"/>
</dbReference>